<sequence length="83" mass="9092">MQSNLYVTNLAYTITDDALRAHFESCGHVNSAQVIVERDTGRARGFGFVEMGSDSEAQEAIQKLHEQPLGGRMIGVALARARK</sequence>
<evidence type="ECO:0000313" key="3">
    <source>
        <dbReference type="EMBL" id="PEH89778.1"/>
    </source>
</evidence>
<dbReference type="InterPro" id="IPR052462">
    <property type="entry name" value="SLIRP/GR-RBP-like"/>
</dbReference>
<dbReference type="PANTHER" id="PTHR48027">
    <property type="entry name" value="HETEROGENEOUS NUCLEAR RIBONUCLEOPROTEIN 87F-RELATED"/>
    <property type="match status" value="1"/>
</dbReference>
<dbReference type="InterPro" id="IPR012677">
    <property type="entry name" value="Nucleotide-bd_a/b_plait_sf"/>
</dbReference>
<dbReference type="InterPro" id="IPR000504">
    <property type="entry name" value="RRM_dom"/>
</dbReference>
<dbReference type="OrthoDB" id="9798855at2"/>
<name>A0A2A7UX02_COMTR</name>
<evidence type="ECO:0000313" key="4">
    <source>
        <dbReference type="Proteomes" id="UP000220246"/>
    </source>
</evidence>
<dbReference type="Gene3D" id="3.30.70.330">
    <property type="match status" value="1"/>
</dbReference>
<evidence type="ECO:0000256" key="1">
    <source>
        <dbReference type="ARBA" id="ARBA00022884"/>
    </source>
</evidence>
<dbReference type="RefSeq" id="WP_066532949.1">
    <property type="nucleotide sequence ID" value="NZ_DALZQJ010000013.1"/>
</dbReference>
<gene>
    <name evidence="3" type="ORF">CRM82_15250</name>
</gene>
<dbReference type="Proteomes" id="UP000220246">
    <property type="component" value="Unassembled WGS sequence"/>
</dbReference>
<dbReference type="SUPFAM" id="SSF54928">
    <property type="entry name" value="RNA-binding domain, RBD"/>
    <property type="match status" value="1"/>
</dbReference>
<dbReference type="STRING" id="1219032.GCA_001515545_00409"/>
<comment type="caution">
    <text evidence="3">The sequence shown here is derived from an EMBL/GenBank/DDBJ whole genome shotgun (WGS) entry which is preliminary data.</text>
</comment>
<feature type="domain" description="RRM" evidence="2">
    <location>
        <begin position="3"/>
        <end position="81"/>
    </location>
</feature>
<organism evidence="3 4">
    <name type="scientific">Comamonas terrigena</name>
    <dbReference type="NCBI Taxonomy" id="32013"/>
    <lineage>
        <taxon>Bacteria</taxon>
        <taxon>Pseudomonadati</taxon>
        <taxon>Pseudomonadota</taxon>
        <taxon>Betaproteobacteria</taxon>
        <taxon>Burkholderiales</taxon>
        <taxon>Comamonadaceae</taxon>
        <taxon>Comamonas</taxon>
    </lineage>
</organism>
<dbReference type="InterPro" id="IPR035979">
    <property type="entry name" value="RBD_domain_sf"/>
</dbReference>
<keyword evidence="1" id="KW-0694">RNA-binding</keyword>
<protein>
    <submittedName>
        <fullName evidence="3">RNA-binding protein</fullName>
    </submittedName>
</protein>
<dbReference type="SMART" id="SM00360">
    <property type="entry name" value="RRM"/>
    <property type="match status" value="1"/>
</dbReference>
<dbReference type="GeneID" id="80801980"/>
<accession>A0A2A7UX02</accession>
<proteinExistence type="predicted"/>
<dbReference type="GO" id="GO:0003723">
    <property type="term" value="F:RNA binding"/>
    <property type="evidence" value="ECO:0007669"/>
    <property type="project" value="UniProtKB-KW"/>
</dbReference>
<keyword evidence="4" id="KW-1185">Reference proteome</keyword>
<reference evidence="4" key="1">
    <citation type="submission" date="2017-09" db="EMBL/GenBank/DDBJ databases">
        <title>FDA dAtabase for Regulatory Grade micrObial Sequences (FDA-ARGOS): Supporting development and validation of Infectious Disease Dx tests.</title>
        <authorList>
            <person name="Minogue T."/>
            <person name="Wolcott M."/>
            <person name="Wasieloski L."/>
            <person name="Aguilar W."/>
            <person name="Moore D."/>
            <person name="Tallon L."/>
            <person name="Sadzewicz L."/>
            <person name="Ott S."/>
            <person name="Zhao X."/>
            <person name="Nagaraj S."/>
            <person name="Vavikolanu K."/>
            <person name="Aluvathingal J."/>
            <person name="Nadendla S."/>
            <person name="Sichtig H."/>
        </authorList>
    </citation>
    <scope>NUCLEOTIDE SEQUENCE [LARGE SCALE GENOMIC DNA]</scope>
    <source>
        <strain evidence="4">FDAARGOS_394</strain>
    </source>
</reference>
<dbReference type="Pfam" id="PF00076">
    <property type="entry name" value="RRM_1"/>
    <property type="match status" value="1"/>
</dbReference>
<evidence type="ECO:0000259" key="2">
    <source>
        <dbReference type="PROSITE" id="PS50102"/>
    </source>
</evidence>
<dbReference type="AlphaFoldDB" id="A0A2A7UX02"/>
<dbReference type="EMBL" id="PDEA01000001">
    <property type="protein sequence ID" value="PEH89778.1"/>
    <property type="molecule type" value="Genomic_DNA"/>
</dbReference>
<dbReference type="PROSITE" id="PS50102">
    <property type="entry name" value="RRM"/>
    <property type="match status" value="1"/>
</dbReference>